<sequence>MKRIMAFLLSIMIVAGSVFSTPAVTKAYQVPSNLKWWANDRFGMFIHLGAYSSYGKGEWIMNVDKISKKKYQEEIASKFNPKNFNAKEIVSYAKKAGMKYIVITAKHHEGLALWDTKVESFKDYTGTKTFSLQQYTPFGASGRDILMELKNACKKAGIHFGLYYSILDWNHSSQTISGDFTKMRSMEARKAYIQDMKAQLKELMTTYDPEIMWFDGDWTLRKSNPTLEKWWTKADGKDLYRYLKSIKSSVIVNERVCRNFGIGDFECPEQTVPAADLTRPWETCQTMNNSWGYTKANEKWYRSSKSIVRELVDVVSKNGNYLLNIGPKGDGSMTPKSKTVLKGVAKWMKKNSESIYGAVKSPFKKTPSWGKYTRKGKMVYVHVNKWPKNGKLAVTRYKKYKVKKVTCISNGKKYKYSTKGKTVKLKVGKKAVNTVDTVFAIQYQ</sequence>
<dbReference type="InterPro" id="IPR013780">
    <property type="entry name" value="Glyco_hydro_b"/>
</dbReference>
<dbReference type="Gene3D" id="2.60.40.1180">
    <property type="entry name" value="Golgi alpha-mannosidase II"/>
    <property type="match status" value="1"/>
</dbReference>
<organism evidence="9 10">
    <name type="scientific">Jutongia hominis</name>
    <dbReference type="NCBI Taxonomy" id="2763664"/>
    <lineage>
        <taxon>Bacteria</taxon>
        <taxon>Bacillati</taxon>
        <taxon>Bacillota</taxon>
        <taxon>Clostridia</taxon>
        <taxon>Lachnospirales</taxon>
        <taxon>Lachnospiraceae</taxon>
        <taxon>Jutongia</taxon>
    </lineage>
</organism>
<feature type="chain" id="PRO_5046736142" description="alpha-L-fucosidase" evidence="7">
    <location>
        <begin position="21"/>
        <end position="444"/>
    </location>
</feature>
<accession>A0ABR7MQS3</accession>
<dbReference type="EC" id="3.2.1.51" evidence="3"/>
<evidence type="ECO:0000256" key="1">
    <source>
        <dbReference type="ARBA" id="ARBA00004071"/>
    </source>
</evidence>
<comment type="similarity">
    <text evidence="2">Belongs to the glycosyl hydrolase 29 family.</text>
</comment>
<gene>
    <name evidence="9" type="ORF">H8700_00270</name>
</gene>
<dbReference type="EMBL" id="JACRSW010000001">
    <property type="protein sequence ID" value="MBC8556156.1"/>
    <property type="molecule type" value="Genomic_DNA"/>
</dbReference>
<dbReference type="InterPro" id="IPR016286">
    <property type="entry name" value="FUC_metazoa-typ"/>
</dbReference>
<dbReference type="Pfam" id="PF01120">
    <property type="entry name" value="Alpha_L_fucos"/>
    <property type="match status" value="1"/>
</dbReference>
<name>A0ABR7MQS3_9FIRM</name>
<dbReference type="InterPro" id="IPR057739">
    <property type="entry name" value="Glyco_hydro_29_N"/>
</dbReference>
<feature type="signal peptide" evidence="7">
    <location>
        <begin position="1"/>
        <end position="20"/>
    </location>
</feature>
<dbReference type="RefSeq" id="WP_249302104.1">
    <property type="nucleotide sequence ID" value="NZ_JACRSW010000001.1"/>
</dbReference>
<proteinExistence type="inferred from homology"/>
<evidence type="ECO:0000259" key="8">
    <source>
        <dbReference type="Pfam" id="PF01120"/>
    </source>
</evidence>
<evidence type="ECO:0000313" key="10">
    <source>
        <dbReference type="Proteomes" id="UP000637513"/>
    </source>
</evidence>
<dbReference type="PIRSF" id="PIRSF001092">
    <property type="entry name" value="Alpha-L-fucosidase"/>
    <property type="match status" value="1"/>
</dbReference>
<dbReference type="InterPro" id="IPR017853">
    <property type="entry name" value="GH"/>
</dbReference>
<evidence type="ECO:0000256" key="7">
    <source>
        <dbReference type="SAM" id="SignalP"/>
    </source>
</evidence>
<comment type="function">
    <text evidence="1">Alpha-L-fucosidase is responsible for hydrolyzing the alpha-1,6-linked fucose joined to the reducing-end N-acetylglucosamine of the carbohydrate moieties of glycoproteins.</text>
</comment>
<evidence type="ECO:0000256" key="5">
    <source>
        <dbReference type="ARBA" id="ARBA00022801"/>
    </source>
</evidence>
<evidence type="ECO:0000313" key="9">
    <source>
        <dbReference type="EMBL" id="MBC8556156.1"/>
    </source>
</evidence>
<protein>
    <recommendedName>
        <fullName evidence="3">alpha-L-fucosidase</fullName>
        <ecNumber evidence="3">3.2.1.51</ecNumber>
    </recommendedName>
</protein>
<comment type="caution">
    <text evidence="9">The sequence shown here is derived from an EMBL/GenBank/DDBJ whole genome shotgun (WGS) entry which is preliminary data.</text>
</comment>
<keyword evidence="4 7" id="KW-0732">Signal</keyword>
<evidence type="ECO:0000256" key="3">
    <source>
        <dbReference type="ARBA" id="ARBA00012662"/>
    </source>
</evidence>
<evidence type="ECO:0000256" key="2">
    <source>
        <dbReference type="ARBA" id="ARBA00007951"/>
    </source>
</evidence>
<keyword evidence="10" id="KW-1185">Reference proteome</keyword>
<dbReference type="PANTHER" id="PTHR10030:SF37">
    <property type="entry name" value="ALPHA-L-FUCOSIDASE-RELATED"/>
    <property type="match status" value="1"/>
</dbReference>
<evidence type="ECO:0000256" key="6">
    <source>
        <dbReference type="ARBA" id="ARBA00023295"/>
    </source>
</evidence>
<keyword evidence="5" id="KW-0378">Hydrolase</keyword>
<dbReference type="Gene3D" id="3.20.20.80">
    <property type="entry name" value="Glycosidases"/>
    <property type="match status" value="1"/>
</dbReference>
<reference evidence="9 10" key="1">
    <citation type="submission" date="2020-08" db="EMBL/GenBank/DDBJ databases">
        <title>Genome public.</title>
        <authorList>
            <person name="Liu C."/>
            <person name="Sun Q."/>
        </authorList>
    </citation>
    <scope>NUCLEOTIDE SEQUENCE [LARGE SCALE GENOMIC DNA]</scope>
    <source>
        <strain evidence="9 10">BX3</strain>
    </source>
</reference>
<dbReference type="SMART" id="SM00812">
    <property type="entry name" value="Alpha_L_fucos"/>
    <property type="match status" value="1"/>
</dbReference>
<dbReference type="PRINTS" id="PR00741">
    <property type="entry name" value="GLHYDRLASE29"/>
</dbReference>
<dbReference type="Proteomes" id="UP000637513">
    <property type="component" value="Unassembled WGS sequence"/>
</dbReference>
<dbReference type="InterPro" id="IPR000933">
    <property type="entry name" value="Glyco_hydro_29"/>
</dbReference>
<feature type="domain" description="Glycoside hydrolase family 29 N-terminal" evidence="8">
    <location>
        <begin position="34"/>
        <end position="353"/>
    </location>
</feature>
<evidence type="ECO:0000256" key="4">
    <source>
        <dbReference type="ARBA" id="ARBA00022729"/>
    </source>
</evidence>
<keyword evidence="6" id="KW-0326">Glycosidase</keyword>
<dbReference type="SUPFAM" id="SSF51445">
    <property type="entry name" value="(Trans)glycosidases"/>
    <property type="match status" value="1"/>
</dbReference>
<dbReference type="PANTHER" id="PTHR10030">
    <property type="entry name" value="ALPHA-L-FUCOSIDASE"/>
    <property type="match status" value="1"/>
</dbReference>